<evidence type="ECO:0000313" key="2">
    <source>
        <dbReference type="Proteomes" id="UP001293254"/>
    </source>
</evidence>
<name>A0AAE2C943_9LAMI</name>
<gene>
    <name evidence="1" type="ORF">Salat_2777200</name>
</gene>
<sequence>MELIVREVYRAVKSYANMKINSTRKEKLMLTALSGFPCGLRFAGFTVEEYPLAQDDVSVADSEMLVYACTPEASAYTFQSLAERKNNTVCYEGEIAVSDVIKFLAAHGSRVLDLLMDKSSLQDQKSVIQGPQSRSLHHEVLLKDDCRMLGVKYQFNAQLAVSSHQRLSYLLVVF</sequence>
<dbReference type="Proteomes" id="UP001293254">
    <property type="component" value="Unassembled WGS sequence"/>
</dbReference>
<reference evidence="1" key="2">
    <citation type="journal article" date="2024" name="Plant">
        <title>Genomic evolution and insights into agronomic trait innovations of Sesamum species.</title>
        <authorList>
            <person name="Miao H."/>
            <person name="Wang L."/>
            <person name="Qu L."/>
            <person name="Liu H."/>
            <person name="Sun Y."/>
            <person name="Le M."/>
            <person name="Wang Q."/>
            <person name="Wei S."/>
            <person name="Zheng Y."/>
            <person name="Lin W."/>
            <person name="Duan Y."/>
            <person name="Cao H."/>
            <person name="Xiong S."/>
            <person name="Wang X."/>
            <person name="Wei L."/>
            <person name="Li C."/>
            <person name="Ma Q."/>
            <person name="Ju M."/>
            <person name="Zhao R."/>
            <person name="Li G."/>
            <person name="Mu C."/>
            <person name="Tian Q."/>
            <person name="Mei H."/>
            <person name="Zhang T."/>
            <person name="Gao T."/>
            <person name="Zhang H."/>
        </authorList>
    </citation>
    <scope>NUCLEOTIDE SEQUENCE</scope>
    <source>
        <strain evidence="1">3651</strain>
    </source>
</reference>
<dbReference type="AlphaFoldDB" id="A0AAE2C943"/>
<proteinExistence type="predicted"/>
<organism evidence="1 2">
    <name type="scientific">Sesamum alatum</name>
    <dbReference type="NCBI Taxonomy" id="300844"/>
    <lineage>
        <taxon>Eukaryota</taxon>
        <taxon>Viridiplantae</taxon>
        <taxon>Streptophyta</taxon>
        <taxon>Embryophyta</taxon>
        <taxon>Tracheophyta</taxon>
        <taxon>Spermatophyta</taxon>
        <taxon>Magnoliopsida</taxon>
        <taxon>eudicotyledons</taxon>
        <taxon>Gunneridae</taxon>
        <taxon>Pentapetalae</taxon>
        <taxon>asterids</taxon>
        <taxon>lamiids</taxon>
        <taxon>Lamiales</taxon>
        <taxon>Pedaliaceae</taxon>
        <taxon>Sesamum</taxon>
    </lineage>
</organism>
<accession>A0AAE2C943</accession>
<evidence type="ECO:0000313" key="1">
    <source>
        <dbReference type="EMBL" id="KAK4413644.1"/>
    </source>
</evidence>
<reference evidence="1" key="1">
    <citation type="submission" date="2020-06" db="EMBL/GenBank/DDBJ databases">
        <authorList>
            <person name="Li T."/>
            <person name="Hu X."/>
            <person name="Zhang T."/>
            <person name="Song X."/>
            <person name="Zhang H."/>
            <person name="Dai N."/>
            <person name="Sheng W."/>
            <person name="Hou X."/>
            <person name="Wei L."/>
        </authorList>
    </citation>
    <scope>NUCLEOTIDE SEQUENCE</scope>
    <source>
        <strain evidence="1">3651</strain>
        <tissue evidence="1">Leaf</tissue>
    </source>
</reference>
<keyword evidence="2" id="KW-1185">Reference proteome</keyword>
<comment type="caution">
    <text evidence="1">The sequence shown here is derived from an EMBL/GenBank/DDBJ whole genome shotgun (WGS) entry which is preliminary data.</text>
</comment>
<protein>
    <submittedName>
        <fullName evidence="1">Uncharacterized protein</fullName>
    </submittedName>
</protein>
<dbReference type="EMBL" id="JACGWO010000012">
    <property type="protein sequence ID" value="KAK4413644.1"/>
    <property type="molecule type" value="Genomic_DNA"/>
</dbReference>